<keyword evidence="1" id="KW-0812">Transmembrane</keyword>
<proteinExistence type="predicted"/>
<dbReference type="EMBL" id="JAHMHQ010000008">
    <property type="protein sequence ID" value="KAK1637490.1"/>
    <property type="molecule type" value="Genomic_DNA"/>
</dbReference>
<feature type="transmembrane region" description="Helical" evidence="1">
    <location>
        <begin position="49"/>
        <end position="69"/>
    </location>
</feature>
<keyword evidence="1" id="KW-1133">Transmembrane helix</keyword>
<keyword evidence="3" id="KW-1185">Reference proteome</keyword>
<comment type="caution">
    <text evidence="2">The sequence shown here is derived from an EMBL/GenBank/DDBJ whole genome shotgun (WGS) entry which is preliminary data.</text>
</comment>
<evidence type="ECO:0000313" key="3">
    <source>
        <dbReference type="Proteomes" id="UP001243989"/>
    </source>
</evidence>
<evidence type="ECO:0000256" key="1">
    <source>
        <dbReference type="SAM" id="Phobius"/>
    </source>
</evidence>
<dbReference type="AlphaFoldDB" id="A0AAI9ZSN9"/>
<dbReference type="GeneID" id="85475066"/>
<dbReference type="RefSeq" id="XP_060446097.1">
    <property type="nucleotide sequence ID" value="XM_060590204.1"/>
</dbReference>
<gene>
    <name evidence="2" type="ORF">BDP81DRAFT_425317</name>
</gene>
<dbReference type="Proteomes" id="UP001243989">
    <property type="component" value="Unassembled WGS sequence"/>
</dbReference>
<name>A0AAI9ZSN9_9PEZI</name>
<accession>A0AAI9ZSN9</accession>
<organism evidence="2 3">
    <name type="scientific">Colletotrichum phormii</name>
    <dbReference type="NCBI Taxonomy" id="359342"/>
    <lineage>
        <taxon>Eukaryota</taxon>
        <taxon>Fungi</taxon>
        <taxon>Dikarya</taxon>
        <taxon>Ascomycota</taxon>
        <taxon>Pezizomycotina</taxon>
        <taxon>Sordariomycetes</taxon>
        <taxon>Hypocreomycetidae</taxon>
        <taxon>Glomerellales</taxon>
        <taxon>Glomerellaceae</taxon>
        <taxon>Colletotrichum</taxon>
        <taxon>Colletotrichum acutatum species complex</taxon>
    </lineage>
</organism>
<reference evidence="2" key="1">
    <citation type="submission" date="2021-06" db="EMBL/GenBank/DDBJ databases">
        <title>Comparative genomics, transcriptomics and evolutionary studies reveal genomic signatures of adaptation to plant cell wall in hemibiotrophic fungi.</title>
        <authorList>
            <consortium name="DOE Joint Genome Institute"/>
            <person name="Baroncelli R."/>
            <person name="Diaz J.F."/>
            <person name="Benocci T."/>
            <person name="Peng M."/>
            <person name="Battaglia E."/>
            <person name="Haridas S."/>
            <person name="Andreopoulos W."/>
            <person name="Labutti K."/>
            <person name="Pangilinan J."/>
            <person name="Floch G.L."/>
            <person name="Makela M.R."/>
            <person name="Henrissat B."/>
            <person name="Grigoriev I.V."/>
            <person name="Crouch J.A."/>
            <person name="De Vries R.P."/>
            <person name="Sukno S.A."/>
            <person name="Thon M.R."/>
        </authorList>
    </citation>
    <scope>NUCLEOTIDE SEQUENCE</scope>
    <source>
        <strain evidence="2">CBS 102054</strain>
    </source>
</reference>
<protein>
    <submittedName>
        <fullName evidence="2">Uncharacterized protein</fullName>
    </submittedName>
</protein>
<keyword evidence="1" id="KW-0472">Membrane</keyword>
<sequence length="283" mass="31419">MMLMLLAKTLVMMALSMNRMFIVAVLRVLLVLKLHLLVRNILHLHVDMHLLLGILRYLIVLMLLSFMLLKKHRRVIMLGRGSENRAIVRVHKAEAILDQVIDLSGVAWLKVHGASLGLVDVVGKKVADIRMLGIACESIAGYLERVLSRLNSNDRLALEIGVDRNVMTTLDGIMLVLLNSWSIEGVLGLLGRHDVQVQVLGVERVLVVVVVVKTGILESIVDRLDRAGVSILVLVVGLDLLFACHESSRSEEVVENDFRVGELGPVCLWLEDVKEGLGYTYGM</sequence>
<evidence type="ECO:0000313" key="2">
    <source>
        <dbReference type="EMBL" id="KAK1637490.1"/>
    </source>
</evidence>